<feature type="domain" description="GST N-terminal" evidence="9">
    <location>
        <begin position="4"/>
        <end position="94"/>
    </location>
</feature>
<evidence type="ECO:0000256" key="5">
    <source>
        <dbReference type="ARBA" id="ARBA00012452"/>
    </source>
</evidence>
<dbReference type="Gene3D" id="1.20.1050.10">
    <property type="match status" value="1"/>
</dbReference>
<dbReference type="InterPro" id="IPR036249">
    <property type="entry name" value="Thioredoxin-like_sf"/>
</dbReference>
<evidence type="ECO:0000256" key="7">
    <source>
        <dbReference type="ARBA" id="ARBA00032759"/>
    </source>
</evidence>
<dbReference type="InterPro" id="IPR004046">
    <property type="entry name" value="GST_C"/>
</dbReference>
<dbReference type="Proteomes" id="UP000001357">
    <property type="component" value="Unassembled WGS sequence"/>
</dbReference>
<comment type="function">
    <text evidence="1">Conjugation of reduced glutathione to a wide number of exogenous and endogenous hydrophobic electrophiles.</text>
</comment>
<dbReference type="InterPro" id="IPR050213">
    <property type="entry name" value="GST_superfamily"/>
</dbReference>
<evidence type="ECO:0000259" key="9">
    <source>
        <dbReference type="PROSITE" id="PS50404"/>
    </source>
</evidence>
<dbReference type="SUPFAM" id="SSF47616">
    <property type="entry name" value="GST C-terminal domain-like"/>
    <property type="match status" value="1"/>
</dbReference>
<evidence type="ECO:0000256" key="6">
    <source>
        <dbReference type="ARBA" id="ARBA00022679"/>
    </source>
</evidence>
<gene>
    <name evidence="11" type="ORF">MONBRDRAFT_6508</name>
</gene>
<evidence type="ECO:0000313" key="11">
    <source>
        <dbReference type="EMBL" id="EDQ91598.1"/>
    </source>
</evidence>
<dbReference type="PROSITE" id="PS50405">
    <property type="entry name" value="GST_CTER"/>
    <property type="match status" value="1"/>
</dbReference>
<dbReference type="PANTHER" id="PTHR11571">
    <property type="entry name" value="GLUTATHIONE S-TRANSFERASE"/>
    <property type="match status" value="1"/>
</dbReference>
<dbReference type="GO" id="GO:0004364">
    <property type="term" value="F:glutathione transferase activity"/>
    <property type="evidence" value="ECO:0000318"/>
    <property type="project" value="GO_Central"/>
</dbReference>
<dbReference type="InterPro" id="IPR036282">
    <property type="entry name" value="Glutathione-S-Trfase_C_sf"/>
</dbReference>
<evidence type="ECO:0000313" key="12">
    <source>
        <dbReference type="Proteomes" id="UP000001357"/>
    </source>
</evidence>
<dbReference type="FunFam" id="1.20.1050.10:FF:000020">
    <property type="entry name" value="Glutathione S-transferase P 1"/>
    <property type="match status" value="1"/>
</dbReference>
<keyword evidence="12" id="KW-1185">Reference proteome</keyword>
<dbReference type="STRING" id="81824.A9UU35"/>
<dbReference type="eggNOG" id="KOG1695">
    <property type="taxonomic scope" value="Eukaryota"/>
</dbReference>
<evidence type="ECO:0000256" key="8">
    <source>
        <dbReference type="ARBA" id="ARBA00047960"/>
    </source>
</evidence>
<dbReference type="Gene3D" id="3.40.30.10">
    <property type="entry name" value="Glutaredoxin"/>
    <property type="match status" value="1"/>
</dbReference>
<dbReference type="GO" id="GO:0006749">
    <property type="term" value="P:glutathione metabolic process"/>
    <property type="evidence" value="ECO:0000318"/>
    <property type="project" value="GO_Central"/>
</dbReference>
<comment type="similarity">
    <text evidence="3">Belongs to the GST superfamily. Pi family.</text>
</comment>
<dbReference type="GeneID" id="5888924"/>
<dbReference type="RefSeq" id="XP_001744020.1">
    <property type="nucleotide sequence ID" value="XM_001743968.1"/>
</dbReference>
<comment type="subunit">
    <text evidence="4">Homodimer.</text>
</comment>
<accession>A9UU35</accession>
<dbReference type="SFLD" id="SFLDS00019">
    <property type="entry name" value="Glutathione_Transferase_(cytos"/>
    <property type="match status" value="1"/>
</dbReference>
<evidence type="ECO:0000256" key="2">
    <source>
        <dbReference type="ARBA" id="ARBA00005861"/>
    </source>
</evidence>
<reference evidence="11 12" key="1">
    <citation type="journal article" date="2008" name="Nature">
        <title>The genome of the choanoflagellate Monosiga brevicollis and the origin of metazoans.</title>
        <authorList>
            <consortium name="JGI Sequencing"/>
            <person name="King N."/>
            <person name="Westbrook M.J."/>
            <person name="Young S.L."/>
            <person name="Kuo A."/>
            <person name="Abedin M."/>
            <person name="Chapman J."/>
            <person name="Fairclough S."/>
            <person name="Hellsten U."/>
            <person name="Isogai Y."/>
            <person name="Letunic I."/>
            <person name="Marr M."/>
            <person name="Pincus D."/>
            <person name="Putnam N."/>
            <person name="Rokas A."/>
            <person name="Wright K.J."/>
            <person name="Zuzow R."/>
            <person name="Dirks W."/>
            <person name="Good M."/>
            <person name="Goodstein D."/>
            <person name="Lemons D."/>
            <person name="Li W."/>
            <person name="Lyons J.B."/>
            <person name="Morris A."/>
            <person name="Nichols S."/>
            <person name="Richter D.J."/>
            <person name="Salamov A."/>
            <person name="Bork P."/>
            <person name="Lim W.A."/>
            <person name="Manning G."/>
            <person name="Miller W.T."/>
            <person name="McGinnis W."/>
            <person name="Shapiro H."/>
            <person name="Tjian R."/>
            <person name="Grigoriev I.V."/>
            <person name="Rokhsar D."/>
        </authorList>
    </citation>
    <scope>NUCLEOTIDE SEQUENCE [LARGE SCALE GENOMIC DNA]</scope>
    <source>
        <strain evidence="12">MX1 / ATCC 50154</strain>
    </source>
</reference>
<dbReference type="InterPro" id="IPR010987">
    <property type="entry name" value="Glutathione-S-Trfase_C-like"/>
</dbReference>
<dbReference type="AlphaFoldDB" id="A9UU35"/>
<dbReference type="PANTHER" id="PTHR11571:SF222">
    <property type="entry name" value="GLUTATHIONE TRANSFERASE"/>
    <property type="match status" value="1"/>
</dbReference>
<dbReference type="EMBL" id="CH991545">
    <property type="protein sequence ID" value="EDQ91598.1"/>
    <property type="molecule type" value="Genomic_DNA"/>
</dbReference>
<organism evidence="11 12">
    <name type="scientific">Monosiga brevicollis</name>
    <name type="common">Choanoflagellate</name>
    <dbReference type="NCBI Taxonomy" id="81824"/>
    <lineage>
        <taxon>Eukaryota</taxon>
        <taxon>Choanoflagellata</taxon>
        <taxon>Craspedida</taxon>
        <taxon>Salpingoecidae</taxon>
        <taxon>Monosiga</taxon>
    </lineage>
</organism>
<dbReference type="InterPro" id="IPR040079">
    <property type="entry name" value="Glutathione_S-Trfase"/>
</dbReference>
<sequence>MAETRFKFGYWKIRGLGACCRMLLWYCGERDFEDRMYEQGDPPALSRQEWYDEKYTLGLDFPNLPYLFDRVKGLGLTQTMAILEHVSRELKPELLTGSGRDAPRLTMVLNFVMDLHSNLSSYFYRASEDEAKRMREEVFPTQLALLEKYLEKAEGPFLGGHLTYADFYVAEELDHAVELIPGFLDEFPSVKAYWERFFALPEIVAFRASPHHCTLVNNKVAKMNNFVFPAPAAASE</sequence>
<dbReference type="Pfam" id="PF14497">
    <property type="entry name" value="GST_C_3"/>
    <property type="match status" value="1"/>
</dbReference>
<evidence type="ECO:0000256" key="3">
    <source>
        <dbReference type="ARBA" id="ARBA00007297"/>
    </source>
</evidence>
<evidence type="ECO:0000256" key="4">
    <source>
        <dbReference type="ARBA" id="ARBA00011738"/>
    </source>
</evidence>
<dbReference type="FunCoup" id="A9UU35">
    <property type="interactions" value="240"/>
</dbReference>
<dbReference type="Pfam" id="PF02798">
    <property type="entry name" value="GST_N"/>
    <property type="match status" value="1"/>
</dbReference>
<dbReference type="InParanoid" id="A9UU35"/>
<protein>
    <recommendedName>
        <fullName evidence="5">glutathione transferase</fullName>
        <ecNumber evidence="5">2.5.1.18</ecNumber>
    </recommendedName>
    <alternativeName>
        <fullName evidence="7">GST class-pi</fullName>
    </alternativeName>
</protein>
<keyword evidence="6" id="KW-0808">Transferase</keyword>
<dbReference type="EC" id="2.5.1.18" evidence="5"/>
<feature type="domain" description="GST C-terminal" evidence="10">
    <location>
        <begin position="98"/>
        <end position="226"/>
    </location>
</feature>
<proteinExistence type="inferred from homology"/>
<dbReference type="OMA" id="MAPTFAY"/>
<comment type="catalytic activity">
    <reaction evidence="8">
        <text>RX + glutathione = an S-substituted glutathione + a halide anion + H(+)</text>
        <dbReference type="Rhea" id="RHEA:16437"/>
        <dbReference type="ChEBI" id="CHEBI:15378"/>
        <dbReference type="ChEBI" id="CHEBI:16042"/>
        <dbReference type="ChEBI" id="CHEBI:17792"/>
        <dbReference type="ChEBI" id="CHEBI:57925"/>
        <dbReference type="ChEBI" id="CHEBI:90779"/>
        <dbReference type="EC" id="2.5.1.18"/>
    </reaction>
</comment>
<name>A9UU35_MONBE</name>
<dbReference type="KEGG" id="mbr:MONBRDRAFT_6508"/>
<comment type="similarity">
    <text evidence="2">Belongs to the GST superfamily. Mu family.</text>
</comment>
<evidence type="ECO:0000256" key="1">
    <source>
        <dbReference type="ARBA" id="ARBA00003701"/>
    </source>
</evidence>
<dbReference type="InterPro" id="IPR004045">
    <property type="entry name" value="Glutathione_S-Trfase_N"/>
</dbReference>
<evidence type="ECO:0000259" key="10">
    <source>
        <dbReference type="PROSITE" id="PS50405"/>
    </source>
</evidence>
<dbReference type="SUPFAM" id="SSF52833">
    <property type="entry name" value="Thioredoxin-like"/>
    <property type="match status" value="1"/>
</dbReference>
<dbReference type="SFLD" id="SFLDG00363">
    <property type="entry name" value="AMPS_(cytGST):_Alpha-__Mu-__Pi"/>
    <property type="match status" value="1"/>
</dbReference>
<dbReference type="PROSITE" id="PS50404">
    <property type="entry name" value="GST_NTER"/>
    <property type="match status" value="1"/>
</dbReference>